<dbReference type="OrthoDB" id="10254221at2759"/>
<dbReference type="PANTHER" id="PTHR43355">
    <property type="entry name" value="FLAVIN REDUCTASE (NADPH)"/>
    <property type="match status" value="1"/>
</dbReference>
<evidence type="ECO:0000313" key="4">
    <source>
        <dbReference type="Proteomes" id="UP000777438"/>
    </source>
</evidence>
<protein>
    <recommendedName>
        <fullName evidence="2">NAD(P)-binding domain-containing protein</fullName>
    </recommendedName>
</protein>
<keyword evidence="4" id="KW-1185">Reference proteome</keyword>
<evidence type="ECO:0000259" key="2">
    <source>
        <dbReference type="Pfam" id="PF13460"/>
    </source>
</evidence>
<feature type="domain" description="NAD(P)-binding" evidence="2">
    <location>
        <begin position="14"/>
        <end position="221"/>
    </location>
</feature>
<reference evidence="3 4" key="1">
    <citation type="journal article" date="2021" name="Nat. Commun.">
        <title>Genetic determinants of endophytism in the Arabidopsis root mycobiome.</title>
        <authorList>
            <person name="Mesny F."/>
            <person name="Miyauchi S."/>
            <person name="Thiergart T."/>
            <person name="Pickel B."/>
            <person name="Atanasova L."/>
            <person name="Karlsson M."/>
            <person name="Huettel B."/>
            <person name="Barry K.W."/>
            <person name="Haridas S."/>
            <person name="Chen C."/>
            <person name="Bauer D."/>
            <person name="Andreopoulos W."/>
            <person name="Pangilinan J."/>
            <person name="LaButti K."/>
            <person name="Riley R."/>
            <person name="Lipzen A."/>
            <person name="Clum A."/>
            <person name="Drula E."/>
            <person name="Henrissat B."/>
            <person name="Kohler A."/>
            <person name="Grigoriev I.V."/>
            <person name="Martin F.M."/>
            <person name="Hacquard S."/>
        </authorList>
    </citation>
    <scope>NUCLEOTIDE SEQUENCE [LARGE SCALE GENOMIC DNA]</scope>
    <source>
        <strain evidence="3 4">MPI-CAGE-CH-0241</strain>
    </source>
</reference>
<dbReference type="SUPFAM" id="SSF51735">
    <property type="entry name" value="NAD(P)-binding Rossmann-fold domains"/>
    <property type="match status" value="1"/>
</dbReference>
<proteinExistence type="inferred from homology"/>
<dbReference type="AlphaFoldDB" id="A0A9P8VZW0"/>
<evidence type="ECO:0000256" key="1">
    <source>
        <dbReference type="ARBA" id="ARBA00038376"/>
    </source>
</evidence>
<dbReference type="InterPro" id="IPR051606">
    <property type="entry name" value="Polyketide_Oxido-like"/>
</dbReference>
<name>A0A9P8VZW0_9HYPO</name>
<organism evidence="3 4">
    <name type="scientific">Thelonectria olida</name>
    <dbReference type="NCBI Taxonomy" id="1576542"/>
    <lineage>
        <taxon>Eukaryota</taxon>
        <taxon>Fungi</taxon>
        <taxon>Dikarya</taxon>
        <taxon>Ascomycota</taxon>
        <taxon>Pezizomycotina</taxon>
        <taxon>Sordariomycetes</taxon>
        <taxon>Hypocreomycetidae</taxon>
        <taxon>Hypocreales</taxon>
        <taxon>Nectriaceae</taxon>
        <taxon>Thelonectria</taxon>
    </lineage>
</organism>
<comment type="caution">
    <text evidence="3">The sequence shown here is derived from an EMBL/GenBank/DDBJ whole genome shotgun (WGS) entry which is preliminary data.</text>
</comment>
<dbReference type="InterPro" id="IPR016040">
    <property type="entry name" value="NAD(P)-bd_dom"/>
</dbReference>
<dbReference type="PANTHER" id="PTHR43355:SF2">
    <property type="entry name" value="FLAVIN REDUCTASE (NADPH)"/>
    <property type="match status" value="1"/>
</dbReference>
<dbReference type="Gene3D" id="3.40.50.720">
    <property type="entry name" value="NAD(P)-binding Rossmann-like Domain"/>
    <property type="match status" value="1"/>
</dbReference>
<dbReference type="Pfam" id="PF13460">
    <property type="entry name" value="NAD_binding_10"/>
    <property type="match status" value="1"/>
</dbReference>
<dbReference type="GO" id="GO:0016646">
    <property type="term" value="F:oxidoreductase activity, acting on the CH-NH group of donors, NAD or NADP as acceptor"/>
    <property type="evidence" value="ECO:0007669"/>
    <property type="project" value="TreeGrafter"/>
</dbReference>
<dbReference type="Proteomes" id="UP000777438">
    <property type="component" value="Unassembled WGS sequence"/>
</dbReference>
<comment type="similarity">
    <text evidence="1">Belongs to the avfA family.</text>
</comment>
<gene>
    <name evidence="3" type="ORF">B0T10DRAFT_608413</name>
</gene>
<dbReference type="InterPro" id="IPR036291">
    <property type="entry name" value="NAD(P)-bd_dom_sf"/>
</dbReference>
<evidence type="ECO:0000313" key="3">
    <source>
        <dbReference type="EMBL" id="KAH6885191.1"/>
    </source>
</evidence>
<sequence>MSDSSKLERVLVLGATGPAGICLLRELIHRKYPIVAYARNPSKIPQDISSHPLVKIVKGEISNLRALSEAMAETSVVLSLLGPNIADKKIEPDVFATQYLGSVFPLMRKFGVRRIIAMGTISISRPEDRWTMFQTMVSVFMRLFASAIYKNMQNLAIAFEKNAIDLDWTVFRIAQIPGEADEASWKADRGEETYVGPVGEKGWSSSIKRAALTKWMVDNMESEACFSKMPSLSKLAE</sequence>
<accession>A0A9P8VZW0</accession>
<dbReference type="EMBL" id="JAGPYM010000018">
    <property type="protein sequence ID" value="KAH6885191.1"/>
    <property type="molecule type" value="Genomic_DNA"/>
</dbReference>